<dbReference type="RefSeq" id="WP_154807914.1">
    <property type="nucleotide sequence ID" value="NZ_CP030219.1"/>
</dbReference>
<protein>
    <submittedName>
        <fullName evidence="2">Uncharacterized protein</fullName>
    </submittedName>
</protein>
<dbReference type="Proteomes" id="UP000885392">
    <property type="component" value="Unassembled WGS sequence"/>
</dbReference>
<dbReference type="InterPro" id="IPR027417">
    <property type="entry name" value="P-loop_NTPase"/>
</dbReference>
<evidence type="ECO:0000313" key="3">
    <source>
        <dbReference type="Proteomes" id="UP000251994"/>
    </source>
</evidence>
<dbReference type="Gene3D" id="3.40.50.300">
    <property type="entry name" value="P-loop containing nucleotide triphosphate hydrolases"/>
    <property type="match status" value="1"/>
</dbReference>
<evidence type="ECO:0000313" key="2">
    <source>
        <dbReference type="EMBL" id="MLW03785.1"/>
    </source>
</evidence>
<dbReference type="EMBL" id="RVIJ01000063">
    <property type="protein sequence ID" value="MLW03785.1"/>
    <property type="molecule type" value="Genomic_DNA"/>
</dbReference>
<accession>A0A344SFI9</accession>
<gene>
    <name evidence="1" type="ORF">CHC34_23535</name>
    <name evidence="2" type="ORF">EAK82_27210</name>
</gene>
<sequence length="512" mass="58722">MRLAKFNDGWRRTQDLSNYHCQLRKVLISDSKGIFDKFCLELNNGISVICGKNGVGKSTILKSIYSYIKKDNQFNLRLNPDYINISLFKKGEQLVNTEQVNVNYLEPSVECNKIINFLNGSENIEDFIEGLEPNGFLGKKVNIDVIGNIIGRNYSEVEIYEVEGALADDYTFPFIKVTVPSGEKYTCLEMGAGEYLCMYIFWYINWIDEHSILLIDEIENCISIYSQEYLMDYLAYVSSQRGIWTLLSSHSEAILNKVGINNARLIFNIRNSGISVVSPKHERKYFTALGIKPRKKGVFLVEDKFSSLFLNSVLNRAASDVAYDYHIVSFKDGESDIEKIVKHFNPNKSIGFSFFAVFDADMRKKINKFAGNIIPVISLPSIDGLNPEEELWRVLTDNMINVAKNLGIEYDDLSQYYEQCNPLDHHDRFMNLACYVNVSEEVLFNSIFSVWFANNTELVNKFIFSIIVSISNLKQEEINALASDMGLDTFNFRRNSPCEERVYFDGNELLLK</sequence>
<dbReference type="PANTHER" id="PTHR43581:SF2">
    <property type="entry name" value="EXCINUCLEASE ATPASE SUBUNIT"/>
    <property type="match status" value="1"/>
</dbReference>
<dbReference type="EMBL" id="CP030219">
    <property type="protein sequence ID" value="AXD73628.1"/>
    <property type="molecule type" value="Genomic_DNA"/>
</dbReference>
<reference evidence="2" key="2">
    <citation type="submission" date="2018-10" db="EMBL/GenBank/DDBJ databases">
        <authorList>
            <consortium name="PulseNet: The National Subtyping Network for Foodborne Disease Surveillance"/>
            <person name="Tarr C.L."/>
            <person name="Trees E."/>
            <person name="Katz L.S."/>
            <person name="Carleton-Romer H.A."/>
            <person name="Stroika S."/>
            <person name="Kucerova Z."/>
            <person name="Roache K.F."/>
            <person name="Sabol A.L."/>
            <person name="Besser J."/>
            <person name="Gerner-Smidt P."/>
        </authorList>
    </citation>
    <scope>NUCLEOTIDE SEQUENCE [LARGE SCALE GENOMIC DNA]</scope>
    <source>
        <strain evidence="2">PNUSAS038541</strain>
    </source>
</reference>
<evidence type="ECO:0000313" key="1">
    <source>
        <dbReference type="EMBL" id="AXD73628.1"/>
    </source>
</evidence>
<name>A0A344SFI9_SALER</name>
<reference evidence="1 3" key="1">
    <citation type="submission" date="2018-06" db="EMBL/GenBank/DDBJ databases">
        <title>Completed Genome Sequences of 32 Strains from Various Serotypes of Salmonella enterica.</title>
        <authorList>
            <person name="Nash J.H.E."/>
            <person name="Robertson J."/>
            <person name="Bessonov K."/>
        </authorList>
    </citation>
    <scope>NUCLEOTIDE SEQUENCE [LARGE SCALE GENOMIC DNA]</scope>
    <source>
        <strain evidence="1 3">SA20021456</strain>
    </source>
</reference>
<dbReference type="SUPFAM" id="SSF52540">
    <property type="entry name" value="P-loop containing nucleoside triphosphate hydrolases"/>
    <property type="match status" value="1"/>
</dbReference>
<dbReference type="PANTHER" id="PTHR43581">
    <property type="entry name" value="ATP/GTP PHOSPHATASE"/>
    <property type="match status" value="1"/>
</dbReference>
<dbReference type="Proteomes" id="UP000251994">
    <property type="component" value="Chromosome"/>
</dbReference>
<organism evidence="2">
    <name type="scientific">Salmonella enterica</name>
    <name type="common">Salmonella choleraesuis</name>
    <dbReference type="NCBI Taxonomy" id="28901"/>
    <lineage>
        <taxon>Bacteria</taxon>
        <taxon>Pseudomonadati</taxon>
        <taxon>Pseudomonadota</taxon>
        <taxon>Gammaproteobacteria</taxon>
        <taxon>Enterobacterales</taxon>
        <taxon>Enterobacteriaceae</taxon>
        <taxon>Salmonella</taxon>
    </lineage>
</organism>
<dbReference type="InterPro" id="IPR051396">
    <property type="entry name" value="Bact_Antivir_Def_Nuclease"/>
</dbReference>
<proteinExistence type="predicted"/>
<dbReference type="AlphaFoldDB" id="A0A344SFI9"/>